<dbReference type="OrthoDB" id="2152248at2759"/>
<dbReference type="EMBL" id="LUGG01000009">
    <property type="protein sequence ID" value="OBZ72625.1"/>
    <property type="molecule type" value="Genomic_DNA"/>
</dbReference>
<sequence>MTSKQNLIVGGIQVNVYSDTVATPANTPIAVLFLLHGRTGSAEQIDWVARSTLEEIRKLRDESKAQTAQDLYVVTFDHRNHGTRLVDDLANQGWSNDAKENNDRHASDIWHGPRCVLSHRLLTPYLFPSDERTVSQWLVAGISLGGHSTWLTLRNEVKLGIPIIGCPDYSVLITKRAEEYSLPIAPPYFPQSLVQLLKNNDPAAAPYTATDASNPFLGKKVLVLCGADDHLVPWTASKQFVDNLQVGEGGVKTAIIAPGVGHKCTANMVREMAKFIWAESLLA</sequence>
<comment type="caution">
    <text evidence="1">The sequence shown here is derived from an EMBL/GenBank/DDBJ whole genome shotgun (WGS) entry which is preliminary data.</text>
</comment>
<dbReference type="SUPFAM" id="SSF53474">
    <property type="entry name" value="alpha/beta-Hydrolases"/>
    <property type="match status" value="1"/>
</dbReference>
<reference evidence="1 2" key="1">
    <citation type="submission" date="2016-03" db="EMBL/GenBank/DDBJ databases">
        <title>Whole genome sequencing of Grifola frondosa 9006-11.</title>
        <authorList>
            <person name="Min B."/>
            <person name="Park H."/>
            <person name="Kim J.-G."/>
            <person name="Cho H."/>
            <person name="Oh Y.-L."/>
            <person name="Kong W.-S."/>
            <person name="Choi I.-G."/>
        </authorList>
    </citation>
    <scope>NUCLEOTIDE SEQUENCE [LARGE SCALE GENOMIC DNA]</scope>
    <source>
        <strain evidence="1 2">9006-11</strain>
    </source>
</reference>
<evidence type="ECO:0000313" key="2">
    <source>
        <dbReference type="Proteomes" id="UP000092993"/>
    </source>
</evidence>
<proteinExistence type="predicted"/>
<dbReference type="STRING" id="5627.A0A1C7M6P2"/>
<protein>
    <recommendedName>
        <fullName evidence="3">Peptidase S9 prolyl oligopeptidase catalytic domain-containing protein</fullName>
    </recommendedName>
</protein>
<keyword evidence="2" id="KW-1185">Reference proteome</keyword>
<dbReference type="AlphaFoldDB" id="A0A1C7M6P2"/>
<organism evidence="1 2">
    <name type="scientific">Grifola frondosa</name>
    <name type="common">Maitake</name>
    <name type="synonym">Polyporus frondosus</name>
    <dbReference type="NCBI Taxonomy" id="5627"/>
    <lineage>
        <taxon>Eukaryota</taxon>
        <taxon>Fungi</taxon>
        <taxon>Dikarya</taxon>
        <taxon>Basidiomycota</taxon>
        <taxon>Agaricomycotina</taxon>
        <taxon>Agaricomycetes</taxon>
        <taxon>Polyporales</taxon>
        <taxon>Grifolaceae</taxon>
        <taxon>Grifola</taxon>
    </lineage>
</organism>
<evidence type="ECO:0000313" key="1">
    <source>
        <dbReference type="EMBL" id="OBZ72625.1"/>
    </source>
</evidence>
<gene>
    <name evidence="1" type="ORF">A0H81_07452</name>
</gene>
<dbReference type="PANTHER" id="PTHR47381:SF3">
    <property type="entry name" value="ALPHA_BETA-HYDROLASES SUPERFAMILY PROTEIN"/>
    <property type="match status" value="1"/>
</dbReference>
<dbReference type="PANTHER" id="PTHR47381">
    <property type="entry name" value="ALPHA/BETA-HYDROLASES SUPERFAMILY PROTEIN"/>
    <property type="match status" value="1"/>
</dbReference>
<dbReference type="Gene3D" id="3.40.50.1820">
    <property type="entry name" value="alpha/beta hydrolase"/>
    <property type="match status" value="1"/>
</dbReference>
<dbReference type="InterPro" id="IPR029058">
    <property type="entry name" value="AB_hydrolase_fold"/>
</dbReference>
<dbReference type="Proteomes" id="UP000092993">
    <property type="component" value="Unassembled WGS sequence"/>
</dbReference>
<name>A0A1C7M6P2_GRIFR</name>
<evidence type="ECO:0008006" key="3">
    <source>
        <dbReference type="Google" id="ProtNLM"/>
    </source>
</evidence>
<dbReference type="OMA" id="APVTCLW"/>
<accession>A0A1C7M6P2</accession>